<keyword evidence="4 8" id="KW-0812">Transmembrane</keyword>
<dbReference type="GO" id="GO:0016791">
    <property type="term" value="F:phosphatase activity"/>
    <property type="evidence" value="ECO:0007669"/>
    <property type="project" value="TreeGrafter"/>
</dbReference>
<keyword evidence="5 8" id="KW-1133">Transmembrane helix</keyword>
<evidence type="ECO:0000256" key="3">
    <source>
        <dbReference type="ARBA" id="ARBA00022679"/>
    </source>
</evidence>
<dbReference type="Gramene" id="SIN_1001621.t">
    <property type="protein sequence ID" value="SIN_1001621.t"/>
    <property type="gene ID" value="SIN_1001621"/>
</dbReference>
<dbReference type="GO" id="GO:0090447">
    <property type="term" value="F:glycerol-3-phosphate 2-O-acyltransferase activity"/>
    <property type="evidence" value="ECO:0007669"/>
    <property type="project" value="TreeGrafter"/>
</dbReference>
<dbReference type="Pfam" id="PF23270">
    <property type="entry name" value="HAD_RAM2_N"/>
    <property type="match status" value="1"/>
</dbReference>
<gene>
    <name evidence="11" type="primary">LOC105171721</name>
</gene>
<dbReference type="OrthoDB" id="1854593at2759"/>
<name>A0A6I9TVU1_SESIN</name>
<dbReference type="PANTHER" id="PTHR15486:SF91">
    <property type="entry name" value="PHOSPHOLIPID_GLYCEROL ACYLTRANSFERASE DOMAIN-CONTAINING PROTEIN"/>
    <property type="match status" value="1"/>
</dbReference>
<comment type="similarity">
    <text evidence="2">Belongs to the GPAT/DAPAT family.</text>
</comment>
<dbReference type="CDD" id="cd06551">
    <property type="entry name" value="LPLAT"/>
    <property type="match status" value="1"/>
</dbReference>
<evidence type="ECO:0000313" key="10">
    <source>
        <dbReference type="Proteomes" id="UP000504604"/>
    </source>
</evidence>
<evidence type="ECO:0000256" key="7">
    <source>
        <dbReference type="ARBA" id="ARBA00023315"/>
    </source>
</evidence>
<keyword evidence="10" id="KW-1185">Reference proteome</keyword>
<dbReference type="Pfam" id="PF01553">
    <property type="entry name" value="Acyltransferase"/>
    <property type="match status" value="1"/>
</dbReference>
<feature type="transmembrane region" description="Helical" evidence="8">
    <location>
        <begin position="42"/>
        <end position="64"/>
    </location>
</feature>
<proteinExistence type="inferred from homology"/>
<dbReference type="PANTHER" id="PTHR15486">
    <property type="entry name" value="ANCIENT UBIQUITOUS PROTEIN"/>
    <property type="match status" value="1"/>
</dbReference>
<dbReference type="KEGG" id="sind:105171721"/>
<organism evidence="10 11">
    <name type="scientific">Sesamum indicum</name>
    <name type="common">Oriental sesame</name>
    <name type="synonym">Sesamum orientale</name>
    <dbReference type="NCBI Taxonomy" id="4182"/>
    <lineage>
        <taxon>Eukaryota</taxon>
        <taxon>Viridiplantae</taxon>
        <taxon>Streptophyta</taxon>
        <taxon>Embryophyta</taxon>
        <taxon>Tracheophyta</taxon>
        <taxon>Spermatophyta</taxon>
        <taxon>Magnoliopsida</taxon>
        <taxon>eudicotyledons</taxon>
        <taxon>Gunneridae</taxon>
        <taxon>Pentapetalae</taxon>
        <taxon>asterids</taxon>
        <taxon>lamiids</taxon>
        <taxon>Lamiales</taxon>
        <taxon>Pedaliaceae</taxon>
        <taxon>Sesamum</taxon>
    </lineage>
</organism>
<dbReference type="AlphaFoldDB" id="A0A6I9TVU1"/>
<evidence type="ECO:0000313" key="11">
    <source>
        <dbReference type="RefSeq" id="XP_011091226.1"/>
    </source>
</evidence>
<evidence type="ECO:0000256" key="2">
    <source>
        <dbReference type="ARBA" id="ARBA00007937"/>
    </source>
</evidence>
<evidence type="ECO:0000256" key="6">
    <source>
        <dbReference type="ARBA" id="ARBA00023136"/>
    </source>
</evidence>
<sequence>MAVRSTHSPSKIPTIYQCDSKGRENQTIAADMHGTLLIDRSLFPYFALIAFDVGGILRLLLLLLTAPLAWFLHHFVSESAGIRVLVFASFAGVKVSEIESAANAVLPKHYSEDLHPETWRVLSSCGRKCVLTESPRIMVEPFLKNYLGVDLVLGTEISSWWGVATGFMARGGVLVGEQKAMALRKAFESSLAPEIGIGDSEADFAFMNLCKEKYIVPSEQRVRPVKQVELPKPVIFHDGRLVQKPSPLIALLIIVWFPIGVLLSVSRVLIGSNSPISLFYYIIQLTGCKILVKGTPPPNAKNSRRTGVAFICSHKTVMDPLFVSAVLGRNTTCISYSVSRLTEFLSPIRNCRLTRERSKDAKIIKDILEEGWDLVMCPEGTTCREPYLLRFSSLFAELTDEIVPVAINIRTSMFHGSTARGRKWLDIFFFFMNPLPVYEITFLDKLSPDQTCSAGKSSFDVANNVQEMIGTVLKFKCTKFTRKDKYRMLAGTDGLVGGKPGAVAADKLS</sequence>
<evidence type="ECO:0000256" key="5">
    <source>
        <dbReference type="ARBA" id="ARBA00022989"/>
    </source>
</evidence>
<accession>A0A6I9TVU1</accession>
<protein>
    <submittedName>
        <fullName evidence="11">Glycerol-3-phosphate 2-O-acyltransferase 6-like</fullName>
    </submittedName>
</protein>
<dbReference type="Proteomes" id="UP000504604">
    <property type="component" value="Linkage group LG10"/>
</dbReference>
<dbReference type="Gene3D" id="3.40.50.1000">
    <property type="entry name" value="HAD superfamily/HAD-like"/>
    <property type="match status" value="1"/>
</dbReference>
<dbReference type="InParanoid" id="A0A6I9TVU1"/>
<feature type="domain" description="Phospholipid/glycerol acyltransferase" evidence="9">
    <location>
        <begin position="308"/>
        <end position="410"/>
    </location>
</feature>
<dbReference type="InterPro" id="IPR056462">
    <property type="entry name" value="HAD_RAM2/GPAT1-8"/>
</dbReference>
<comment type="subcellular location">
    <subcellularLocation>
        <location evidence="1">Membrane</location>
        <topology evidence="1">Multi-pass membrane protein</topology>
    </subcellularLocation>
</comment>
<dbReference type="GO" id="GO:0010143">
    <property type="term" value="P:cutin biosynthetic process"/>
    <property type="evidence" value="ECO:0007669"/>
    <property type="project" value="TreeGrafter"/>
</dbReference>
<dbReference type="GO" id="GO:0016020">
    <property type="term" value="C:membrane"/>
    <property type="evidence" value="ECO:0007669"/>
    <property type="project" value="UniProtKB-SubCell"/>
</dbReference>
<keyword evidence="6 8" id="KW-0472">Membrane</keyword>
<keyword evidence="7" id="KW-0012">Acyltransferase</keyword>
<evidence type="ECO:0000256" key="4">
    <source>
        <dbReference type="ARBA" id="ARBA00022692"/>
    </source>
</evidence>
<feature type="transmembrane region" description="Helical" evidence="8">
    <location>
        <begin position="248"/>
        <end position="270"/>
    </location>
</feature>
<keyword evidence="3" id="KW-0808">Transferase</keyword>
<evidence type="ECO:0000256" key="8">
    <source>
        <dbReference type="SAM" id="Phobius"/>
    </source>
</evidence>
<dbReference type="SUPFAM" id="SSF69593">
    <property type="entry name" value="Glycerol-3-phosphate (1)-acyltransferase"/>
    <property type="match status" value="1"/>
</dbReference>
<dbReference type="SMART" id="SM00563">
    <property type="entry name" value="PlsC"/>
    <property type="match status" value="1"/>
</dbReference>
<dbReference type="RefSeq" id="XP_011091226.1">
    <property type="nucleotide sequence ID" value="XM_011092924.2"/>
</dbReference>
<dbReference type="GeneID" id="105171721"/>
<evidence type="ECO:0000256" key="1">
    <source>
        <dbReference type="ARBA" id="ARBA00004141"/>
    </source>
</evidence>
<evidence type="ECO:0000259" key="9">
    <source>
        <dbReference type="SMART" id="SM00563"/>
    </source>
</evidence>
<dbReference type="InterPro" id="IPR002123">
    <property type="entry name" value="Plipid/glycerol_acylTrfase"/>
</dbReference>
<dbReference type="InterPro" id="IPR023214">
    <property type="entry name" value="HAD_sf"/>
</dbReference>
<reference evidence="11" key="1">
    <citation type="submission" date="2025-08" db="UniProtKB">
        <authorList>
            <consortium name="RefSeq"/>
        </authorList>
    </citation>
    <scope>IDENTIFICATION</scope>
</reference>